<gene>
    <name evidence="1" type="ORF">EUGRSUZ_J00165</name>
</gene>
<protein>
    <submittedName>
        <fullName evidence="1">Uncharacterized protein</fullName>
    </submittedName>
</protein>
<dbReference type="AlphaFoldDB" id="A0A059A9P9"/>
<dbReference type="PANTHER" id="PTHR31439:SF4">
    <property type="entry name" value="NEURONAL PAS DOMAIN PROTEIN"/>
    <property type="match status" value="1"/>
</dbReference>
<accession>A0A059A9P9</accession>
<dbReference type="eggNOG" id="ENOG502QT2Y">
    <property type="taxonomic scope" value="Eukaryota"/>
</dbReference>
<dbReference type="FunCoup" id="A0A059A9P9">
    <property type="interactions" value="3"/>
</dbReference>
<evidence type="ECO:0000313" key="1">
    <source>
        <dbReference type="EMBL" id="KCW50424.1"/>
    </source>
</evidence>
<dbReference type="Gramene" id="KCW50424">
    <property type="protein sequence ID" value="KCW50424"/>
    <property type="gene ID" value="EUGRSUZ_J00165"/>
</dbReference>
<dbReference type="InParanoid" id="A0A059A9P9"/>
<dbReference type="EMBL" id="KK198762">
    <property type="protein sequence ID" value="KCW50424.1"/>
    <property type="molecule type" value="Genomic_DNA"/>
</dbReference>
<dbReference type="OrthoDB" id="724026at2759"/>
<dbReference type="STRING" id="71139.A0A059A9P9"/>
<dbReference type="OMA" id="CIYEAPQ"/>
<dbReference type="KEGG" id="egr:104421033"/>
<name>A0A059A9P9_EUCGR</name>
<reference evidence="1" key="1">
    <citation type="submission" date="2013-07" db="EMBL/GenBank/DDBJ databases">
        <title>The genome of Eucalyptus grandis.</title>
        <authorList>
            <person name="Schmutz J."/>
            <person name="Hayes R."/>
            <person name="Myburg A."/>
            <person name="Tuskan G."/>
            <person name="Grattapaglia D."/>
            <person name="Rokhsar D.S."/>
        </authorList>
    </citation>
    <scope>NUCLEOTIDE SEQUENCE</scope>
    <source>
        <tissue evidence="1">Leaf extractions</tissue>
    </source>
</reference>
<proteinExistence type="predicted"/>
<sequence>MASCHFPEIYAWIHGLPPLSEWRTRSLSLFLCSSSSSKAQPSLELSASRNLDSPPAVSFSISFEFGLHLSLWTSRPYRIIKPSSRRLLDEEAMFGLLVNFVEDVLQYGSYGNGSSTSSFKIPKPWSFSNFGDIFDLAFVTLAFLICVYEAPADLRSWCLHGLKSHLVNCISKDASKLLMKMIGSNLEEQWMRSVNLAITNWILEQQSGHHTIKTPSPLFSYALSAFGIWKVHLYCPVIATDVVSTSNPLTDERLAFSLNYNQLEGVIQFNYKLMIQENWVDVFVDTDNIRFDIVRLVSETLMNEQGEGASEKHFPSRISLRLTPALQNNILSVSVGKSSENATREIATEKAIEAGFEPPNSYLGLKISAGETVTTSMKPWKFEESVLGYSADMHWFLHDPTDGREVSSSKPSRLSLLNPKAWFKDRYSSAYRPFTRQGGVVFAGDEYGEGVRWRLCKSARGKTMEWELRGWIWLSYWPNKHRTSHSETRRLEFRETLYLTIA</sequence>
<organism evidence="1">
    <name type="scientific">Eucalyptus grandis</name>
    <name type="common">Flooded gum</name>
    <dbReference type="NCBI Taxonomy" id="71139"/>
    <lineage>
        <taxon>Eukaryota</taxon>
        <taxon>Viridiplantae</taxon>
        <taxon>Streptophyta</taxon>
        <taxon>Embryophyta</taxon>
        <taxon>Tracheophyta</taxon>
        <taxon>Spermatophyta</taxon>
        <taxon>Magnoliopsida</taxon>
        <taxon>eudicotyledons</taxon>
        <taxon>Gunneridae</taxon>
        <taxon>Pentapetalae</taxon>
        <taxon>rosids</taxon>
        <taxon>malvids</taxon>
        <taxon>Myrtales</taxon>
        <taxon>Myrtaceae</taxon>
        <taxon>Myrtoideae</taxon>
        <taxon>Eucalypteae</taxon>
        <taxon>Eucalyptus</taxon>
    </lineage>
</organism>
<dbReference type="PANTHER" id="PTHR31439">
    <property type="entry name" value="EXPRESSED PROTEIN"/>
    <property type="match status" value="1"/>
</dbReference>